<sequence length="117" mass="13354">MLFHLDLRASVNLLMVFRQGLLHPTVRQETVAEFPLPHLNTILMFRAMAHHPTQHLQDPLPQIALQGTAPIVLPHHRHSLKHQVTGLQLTWLQVHTDHQTVHPEIAVDTPPQLTLVQ</sequence>
<reference evidence="1 2" key="1">
    <citation type="submission" date="2021-06" db="EMBL/GenBank/DDBJ databases">
        <title>A haploid diamondback moth (Plutella xylostella L.) genome assembly resolves 31 chromosomes and identifies a diamide resistance mutation.</title>
        <authorList>
            <person name="Ward C.M."/>
            <person name="Perry K.D."/>
            <person name="Baker G."/>
            <person name="Powis K."/>
            <person name="Heckel D.G."/>
            <person name="Baxter S.W."/>
        </authorList>
    </citation>
    <scope>NUCLEOTIDE SEQUENCE [LARGE SCALE GENOMIC DNA]</scope>
    <source>
        <strain evidence="1 2">LV</strain>
        <tissue evidence="1">Single pupa</tissue>
    </source>
</reference>
<comment type="caution">
    <text evidence="1">The sequence shown here is derived from an EMBL/GenBank/DDBJ whole genome shotgun (WGS) entry which is preliminary data.</text>
</comment>
<evidence type="ECO:0000313" key="1">
    <source>
        <dbReference type="EMBL" id="KAG7310685.1"/>
    </source>
</evidence>
<name>A0ABQ7R062_PLUXY</name>
<proteinExistence type="predicted"/>
<dbReference type="EMBL" id="JAHIBW010000005">
    <property type="protein sequence ID" value="KAG7310685.1"/>
    <property type="molecule type" value="Genomic_DNA"/>
</dbReference>
<dbReference type="Proteomes" id="UP000823941">
    <property type="component" value="Chromosome 5"/>
</dbReference>
<organism evidence="1 2">
    <name type="scientific">Plutella xylostella</name>
    <name type="common">Diamondback moth</name>
    <name type="synonym">Plutella maculipennis</name>
    <dbReference type="NCBI Taxonomy" id="51655"/>
    <lineage>
        <taxon>Eukaryota</taxon>
        <taxon>Metazoa</taxon>
        <taxon>Ecdysozoa</taxon>
        <taxon>Arthropoda</taxon>
        <taxon>Hexapoda</taxon>
        <taxon>Insecta</taxon>
        <taxon>Pterygota</taxon>
        <taxon>Neoptera</taxon>
        <taxon>Endopterygota</taxon>
        <taxon>Lepidoptera</taxon>
        <taxon>Glossata</taxon>
        <taxon>Ditrysia</taxon>
        <taxon>Yponomeutoidea</taxon>
        <taxon>Plutellidae</taxon>
        <taxon>Plutella</taxon>
    </lineage>
</organism>
<accession>A0ABQ7R062</accession>
<keyword evidence="2" id="KW-1185">Reference proteome</keyword>
<protein>
    <submittedName>
        <fullName evidence="1">Uncharacterized protein</fullName>
    </submittedName>
</protein>
<gene>
    <name evidence="1" type="ORF">JYU34_003490</name>
</gene>
<evidence type="ECO:0000313" key="2">
    <source>
        <dbReference type="Proteomes" id="UP000823941"/>
    </source>
</evidence>